<proteinExistence type="predicted"/>
<keyword evidence="2" id="KW-1185">Reference proteome</keyword>
<evidence type="ECO:0000313" key="1">
    <source>
        <dbReference type="EMBL" id="CAI8809384.1"/>
    </source>
</evidence>
<dbReference type="EMBL" id="OX458333">
    <property type="protein sequence ID" value="CAI8809384.1"/>
    <property type="molecule type" value="Genomic_DNA"/>
</dbReference>
<reference evidence="1 2" key="1">
    <citation type="submission" date="2023-03" db="EMBL/GenBank/DDBJ databases">
        <authorList>
            <person name="Pearce D."/>
        </authorList>
    </citation>
    <scope>NUCLEOTIDE SEQUENCE [LARGE SCALE GENOMIC DNA]</scope>
    <source>
        <strain evidence="1">Msz</strain>
    </source>
</reference>
<name>A0ABM9I0H6_9GAMM</name>
<dbReference type="Proteomes" id="UP001162030">
    <property type="component" value="Chromosome"/>
</dbReference>
<dbReference type="RefSeq" id="WP_268870470.1">
    <property type="nucleotide sequence ID" value="NZ_OX458333.1"/>
</dbReference>
<organism evidence="1 2">
    <name type="scientific">Methylocaldum szegediense</name>
    <dbReference type="NCBI Taxonomy" id="73780"/>
    <lineage>
        <taxon>Bacteria</taxon>
        <taxon>Pseudomonadati</taxon>
        <taxon>Pseudomonadota</taxon>
        <taxon>Gammaproteobacteria</taxon>
        <taxon>Methylococcales</taxon>
        <taxon>Methylococcaceae</taxon>
        <taxon>Methylocaldum</taxon>
    </lineage>
</organism>
<accession>A0ABM9I0H6</accession>
<evidence type="ECO:0000313" key="2">
    <source>
        <dbReference type="Proteomes" id="UP001162030"/>
    </source>
</evidence>
<gene>
    <name evidence="1" type="ORF">MSZNOR_1749</name>
</gene>
<protein>
    <submittedName>
        <fullName evidence="1">Uncharacterized protein</fullName>
    </submittedName>
</protein>
<sequence>MSTLKKPTEVVTLNCYAGSQEIAVDIRHLSASAVQRHEQWS</sequence>